<dbReference type="InterPro" id="IPR011611">
    <property type="entry name" value="PfkB_dom"/>
</dbReference>
<keyword evidence="3 5" id="KW-0418">Kinase</keyword>
<dbReference type="GO" id="GO:0016301">
    <property type="term" value="F:kinase activity"/>
    <property type="evidence" value="ECO:0007669"/>
    <property type="project" value="UniProtKB-KW"/>
</dbReference>
<proteinExistence type="inferred from homology"/>
<accession>A0ABV8V3I2</accession>
<keyword evidence="6" id="KW-1185">Reference proteome</keyword>
<dbReference type="InterPro" id="IPR050306">
    <property type="entry name" value="PfkB_Carbo_kinase"/>
</dbReference>
<dbReference type="SUPFAM" id="SSF53613">
    <property type="entry name" value="Ribokinase-like"/>
    <property type="match status" value="1"/>
</dbReference>
<dbReference type="InterPro" id="IPR002173">
    <property type="entry name" value="Carboh/pur_kinase_PfkB_CS"/>
</dbReference>
<evidence type="ECO:0000259" key="4">
    <source>
        <dbReference type="Pfam" id="PF00294"/>
    </source>
</evidence>
<evidence type="ECO:0000313" key="5">
    <source>
        <dbReference type="EMBL" id="MFC4362413.1"/>
    </source>
</evidence>
<dbReference type="EMBL" id="JBHSCX010000006">
    <property type="protein sequence ID" value="MFC4362413.1"/>
    <property type="molecule type" value="Genomic_DNA"/>
</dbReference>
<dbReference type="PROSITE" id="PS00584">
    <property type="entry name" value="PFKB_KINASES_2"/>
    <property type="match status" value="1"/>
</dbReference>
<protein>
    <submittedName>
        <fullName evidence="5">Sugar kinase</fullName>
    </submittedName>
</protein>
<dbReference type="Pfam" id="PF00294">
    <property type="entry name" value="PfkB"/>
    <property type="match status" value="1"/>
</dbReference>
<dbReference type="RefSeq" id="WP_290260548.1">
    <property type="nucleotide sequence ID" value="NZ_JAUFQG010000004.1"/>
</dbReference>
<dbReference type="PANTHER" id="PTHR43085">
    <property type="entry name" value="HEXOKINASE FAMILY MEMBER"/>
    <property type="match status" value="1"/>
</dbReference>
<comment type="caution">
    <text evidence="5">The sequence shown here is derived from an EMBL/GenBank/DDBJ whole genome shotgun (WGS) entry which is preliminary data.</text>
</comment>
<organism evidence="5 6">
    <name type="scientific">Simiduia curdlanivorans</name>
    <dbReference type="NCBI Taxonomy" id="1492769"/>
    <lineage>
        <taxon>Bacteria</taxon>
        <taxon>Pseudomonadati</taxon>
        <taxon>Pseudomonadota</taxon>
        <taxon>Gammaproteobacteria</taxon>
        <taxon>Cellvibrionales</taxon>
        <taxon>Cellvibrionaceae</taxon>
        <taxon>Simiduia</taxon>
    </lineage>
</organism>
<dbReference type="PANTHER" id="PTHR43085:SF15">
    <property type="entry name" value="2-DEHYDRO-3-DEOXYGLUCONOKINASE"/>
    <property type="match status" value="1"/>
</dbReference>
<evidence type="ECO:0000256" key="2">
    <source>
        <dbReference type="ARBA" id="ARBA00022679"/>
    </source>
</evidence>
<feature type="domain" description="Carbohydrate kinase PfkB" evidence="4">
    <location>
        <begin position="6"/>
        <end position="306"/>
    </location>
</feature>
<evidence type="ECO:0000256" key="3">
    <source>
        <dbReference type="ARBA" id="ARBA00022777"/>
    </source>
</evidence>
<evidence type="ECO:0000313" key="6">
    <source>
        <dbReference type="Proteomes" id="UP001595840"/>
    </source>
</evidence>
<reference evidence="6" key="1">
    <citation type="journal article" date="2019" name="Int. J. Syst. Evol. Microbiol.">
        <title>The Global Catalogue of Microorganisms (GCM) 10K type strain sequencing project: providing services to taxonomists for standard genome sequencing and annotation.</title>
        <authorList>
            <consortium name="The Broad Institute Genomics Platform"/>
            <consortium name="The Broad Institute Genome Sequencing Center for Infectious Disease"/>
            <person name="Wu L."/>
            <person name="Ma J."/>
        </authorList>
    </citation>
    <scope>NUCLEOTIDE SEQUENCE [LARGE SCALE GENOMIC DNA]</scope>
    <source>
        <strain evidence="6">CECT 8570</strain>
    </source>
</reference>
<evidence type="ECO:0000256" key="1">
    <source>
        <dbReference type="ARBA" id="ARBA00010688"/>
    </source>
</evidence>
<dbReference type="CDD" id="cd01166">
    <property type="entry name" value="KdgK"/>
    <property type="match status" value="1"/>
</dbReference>
<sequence length="318" mass="34202">MTRPAVAVIGECMVEVSLAKSASGLSASSLAANLSFGGDVLNTAVYLSRLGCGVDFVSAVGDDKISDWLVDQWQQEGVGCDLIERMPNQSPGMYMISTDASGERSFSYWRDSSPARKVFDDPEKAEALFAQLGTYSWLYFTGITLAILPAQARESLLRFVDRYRAAGGKVAFDSNFRPRLWPDRALAKDVFNAVYERTDLALLTIEDEVDLFGAGSLDQHVARLQGSGIAELVLKQGPEGCEIILANQRLNVPAQKVRPVDTTSAGDAFNAGYLAQRIAGKTPEQAAQVAHRLAAVVIQHPGAIVPKAVTEALEFGSA</sequence>
<name>A0ABV8V3I2_9GAMM</name>
<dbReference type="InterPro" id="IPR029056">
    <property type="entry name" value="Ribokinase-like"/>
</dbReference>
<comment type="similarity">
    <text evidence="1">Belongs to the carbohydrate kinase PfkB family.</text>
</comment>
<keyword evidence="2" id="KW-0808">Transferase</keyword>
<dbReference type="Proteomes" id="UP001595840">
    <property type="component" value="Unassembled WGS sequence"/>
</dbReference>
<gene>
    <name evidence="5" type="ORF">ACFOX3_08870</name>
</gene>
<dbReference type="Gene3D" id="3.40.1190.20">
    <property type="match status" value="1"/>
</dbReference>